<reference evidence="2" key="1">
    <citation type="journal article" date="2021" name="Evol. Appl.">
        <title>The genome of the Pyrenean desman and the effects of bottlenecks and inbreeding on the genomic landscape of an endangered species.</title>
        <authorList>
            <person name="Escoda L."/>
            <person name="Castresana J."/>
        </authorList>
    </citation>
    <scope>NUCLEOTIDE SEQUENCE</scope>
    <source>
        <strain evidence="2">IBE-C5619</strain>
    </source>
</reference>
<feature type="region of interest" description="Disordered" evidence="1">
    <location>
        <begin position="214"/>
        <end position="244"/>
    </location>
</feature>
<accession>A0A8J6ABR2</accession>
<protein>
    <submittedName>
        <fullName evidence="2">Uncharacterized protein</fullName>
    </submittedName>
</protein>
<feature type="compositionally biased region" description="Low complexity" evidence="1">
    <location>
        <begin position="214"/>
        <end position="229"/>
    </location>
</feature>
<evidence type="ECO:0000313" key="3">
    <source>
        <dbReference type="Proteomes" id="UP000700334"/>
    </source>
</evidence>
<evidence type="ECO:0000313" key="2">
    <source>
        <dbReference type="EMBL" id="KAG8515460.1"/>
    </source>
</evidence>
<feature type="region of interest" description="Disordered" evidence="1">
    <location>
        <begin position="1"/>
        <end position="22"/>
    </location>
</feature>
<comment type="caution">
    <text evidence="2">The sequence shown here is derived from an EMBL/GenBank/DDBJ whole genome shotgun (WGS) entry which is preliminary data.</text>
</comment>
<dbReference type="AlphaFoldDB" id="A0A8J6ABR2"/>
<organism evidence="2 3">
    <name type="scientific">Galemys pyrenaicus</name>
    <name type="common">Iberian desman</name>
    <name type="synonym">Pyrenean desman</name>
    <dbReference type="NCBI Taxonomy" id="202257"/>
    <lineage>
        <taxon>Eukaryota</taxon>
        <taxon>Metazoa</taxon>
        <taxon>Chordata</taxon>
        <taxon>Craniata</taxon>
        <taxon>Vertebrata</taxon>
        <taxon>Euteleostomi</taxon>
        <taxon>Mammalia</taxon>
        <taxon>Eutheria</taxon>
        <taxon>Laurasiatheria</taxon>
        <taxon>Eulipotyphla</taxon>
        <taxon>Talpidae</taxon>
        <taxon>Galemys</taxon>
    </lineage>
</organism>
<evidence type="ECO:0000256" key="1">
    <source>
        <dbReference type="SAM" id="MobiDB-lite"/>
    </source>
</evidence>
<feature type="compositionally biased region" description="Polar residues" evidence="1">
    <location>
        <begin position="503"/>
        <end position="516"/>
    </location>
</feature>
<gene>
    <name evidence="2" type="ORF">J0S82_019237</name>
</gene>
<dbReference type="Proteomes" id="UP000700334">
    <property type="component" value="Unassembled WGS sequence"/>
</dbReference>
<name>A0A8J6ABR2_GALPY</name>
<proteinExistence type="predicted"/>
<dbReference type="EMBL" id="JAGFMF010011709">
    <property type="protein sequence ID" value="KAG8515460.1"/>
    <property type="molecule type" value="Genomic_DNA"/>
</dbReference>
<sequence>MEPARERIFPTQGRGSLEGGARSYGQLPAEAVSACGARHAGLGLGRRSSGSARRNACVAVPGSTRLGWGTCSSPWDGVPVSVCGQRRGLEGLVAWRGVGAPAVWRAGDTGSCGSHPLRPPALRSRVRKAGGCCSLPTLGALVAVLVRRLLGAETGCAGGKPLNCKSPLPSRQDPRVTHYMLGRRGLGGRGTPAAVGPAGPVVCKTSPCPEGSASAGRAAPCASRRPAAPTQDPGSVETADLQQPEVGQVPSVGVSAVCRLLGMCCVSDWAGVRAGPLFSRLLAESRAVGSPPAPRSKLRGVSAQLTQKLRWAPPGELCLGSRGRFPSLVGEDFSKDRHGEPLALELDTGPSGTASLFLAPLLTKGCEDPSPECPLKCSMVQEGRVWRVLRGEEEIGCGSSFVGSALRAAGAHIHFVQVDEAVDSNWWYYQIRMTLKVSSRTPHRLSASIAGQTEDSRHEKVGEKGKIDEAVGLAGRYIPGHSLGSVKLALVTMERGRNENSRASRGSWSSPVSKQTPKLEVQPGGAGVPRSRPRSPNGLSHSGVCSCQVTGEFSPWKPEEDRLLGQSGPHRTHVPATLRLLYPPHSRRVTGPQGCS</sequence>
<keyword evidence="3" id="KW-1185">Reference proteome</keyword>
<feature type="region of interest" description="Disordered" evidence="1">
    <location>
        <begin position="497"/>
        <end position="543"/>
    </location>
</feature>